<accession>A0A158KW47</accession>
<organism evidence="6 7">
    <name type="scientific">Caballeronia arvi</name>
    <dbReference type="NCBI Taxonomy" id="1777135"/>
    <lineage>
        <taxon>Bacteria</taxon>
        <taxon>Pseudomonadati</taxon>
        <taxon>Pseudomonadota</taxon>
        <taxon>Betaproteobacteria</taxon>
        <taxon>Burkholderiales</taxon>
        <taxon>Burkholderiaceae</taxon>
        <taxon>Caballeronia</taxon>
    </lineage>
</organism>
<keyword evidence="3" id="KW-0238">DNA-binding</keyword>
<evidence type="ECO:0000256" key="3">
    <source>
        <dbReference type="ARBA" id="ARBA00023125"/>
    </source>
</evidence>
<comment type="similarity">
    <text evidence="1">Belongs to the LysR transcriptional regulatory family.</text>
</comment>
<gene>
    <name evidence="6" type="ORF">AWB74_07256</name>
</gene>
<dbReference type="OrthoDB" id="8583877at2"/>
<evidence type="ECO:0000256" key="2">
    <source>
        <dbReference type="ARBA" id="ARBA00023015"/>
    </source>
</evidence>
<dbReference type="Pfam" id="PF00126">
    <property type="entry name" value="HTH_1"/>
    <property type="match status" value="1"/>
</dbReference>
<reference evidence="6" key="1">
    <citation type="submission" date="2016-01" db="EMBL/GenBank/DDBJ databases">
        <authorList>
            <person name="Peeters C."/>
        </authorList>
    </citation>
    <scope>NUCLEOTIDE SEQUENCE [LARGE SCALE GENOMIC DNA]</scope>
    <source>
        <strain evidence="6">LMG 29317</strain>
    </source>
</reference>
<dbReference type="InterPro" id="IPR005119">
    <property type="entry name" value="LysR_subst-bd"/>
</dbReference>
<dbReference type="Gene3D" id="3.40.190.10">
    <property type="entry name" value="Periplasmic binding protein-like II"/>
    <property type="match status" value="2"/>
</dbReference>
<dbReference type="EMBL" id="FCOM02000059">
    <property type="protein sequence ID" value="SAL85317.1"/>
    <property type="molecule type" value="Genomic_DNA"/>
</dbReference>
<dbReference type="AlphaFoldDB" id="A0A158KW47"/>
<dbReference type="PANTHER" id="PTHR30118">
    <property type="entry name" value="HTH-TYPE TRANSCRIPTIONAL REGULATOR LEUO-RELATED"/>
    <property type="match status" value="1"/>
</dbReference>
<proteinExistence type="inferred from homology"/>
<dbReference type="PANTHER" id="PTHR30118:SF15">
    <property type="entry name" value="TRANSCRIPTIONAL REGULATORY PROTEIN"/>
    <property type="match status" value="1"/>
</dbReference>
<evidence type="ECO:0000256" key="1">
    <source>
        <dbReference type="ARBA" id="ARBA00009437"/>
    </source>
</evidence>
<dbReference type="InterPro" id="IPR036390">
    <property type="entry name" value="WH_DNA-bd_sf"/>
</dbReference>
<evidence type="ECO:0000259" key="5">
    <source>
        <dbReference type="PROSITE" id="PS50931"/>
    </source>
</evidence>
<dbReference type="GO" id="GO:0003700">
    <property type="term" value="F:DNA-binding transcription factor activity"/>
    <property type="evidence" value="ECO:0007669"/>
    <property type="project" value="InterPro"/>
</dbReference>
<dbReference type="Pfam" id="PF03466">
    <property type="entry name" value="LysR_substrate"/>
    <property type="match status" value="1"/>
</dbReference>
<keyword evidence="7" id="KW-1185">Reference proteome</keyword>
<keyword evidence="4" id="KW-0804">Transcription</keyword>
<protein>
    <submittedName>
        <fullName evidence="6">LysR family transcriptional regulator</fullName>
    </submittedName>
</protein>
<name>A0A158KW47_9BURK</name>
<evidence type="ECO:0000313" key="7">
    <source>
        <dbReference type="Proteomes" id="UP000055019"/>
    </source>
</evidence>
<keyword evidence="2" id="KW-0805">Transcription regulation</keyword>
<dbReference type="InterPro" id="IPR050389">
    <property type="entry name" value="LysR-type_TF"/>
</dbReference>
<dbReference type="SUPFAM" id="SSF46785">
    <property type="entry name" value="Winged helix' DNA-binding domain"/>
    <property type="match status" value="1"/>
</dbReference>
<sequence>MSVDLNLIRTFVAIYETQSVSGAAKRLSITQPSVSYSLNRLRDLLHDPLFTRSRDGMVPTFNATQLFSSFKAALNSIESAISATRQFDPSKSERTFRLALSDLGELYFLPILIREFQGIAPSVGLEIVQIDSNLVADWLQTGYVDAVVGNLQFVGGESRKATLFSESYSCLLSASHPSIGDTLTLEEFVAANHVVVAPFTGHHLVEDVLSEMGLKRKIVLRVPHFTSLFSSIATTDLVLTLPTRVAEAFSSDGRMKVLPLPLQIQPFEVNLYWYPHAEDAGAQQWFCDTVKRMLSDV</sequence>
<dbReference type="Gene3D" id="1.10.10.10">
    <property type="entry name" value="Winged helix-like DNA-binding domain superfamily/Winged helix DNA-binding domain"/>
    <property type="match status" value="1"/>
</dbReference>
<dbReference type="PRINTS" id="PR00039">
    <property type="entry name" value="HTHLYSR"/>
</dbReference>
<dbReference type="Proteomes" id="UP000055019">
    <property type="component" value="Unassembled WGS sequence"/>
</dbReference>
<dbReference type="CDD" id="cd08459">
    <property type="entry name" value="PBP2_DntR_NahR_LinR_like"/>
    <property type="match status" value="1"/>
</dbReference>
<feature type="domain" description="HTH lysR-type" evidence="5">
    <location>
        <begin position="3"/>
        <end position="60"/>
    </location>
</feature>
<dbReference type="InterPro" id="IPR000847">
    <property type="entry name" value="LysR_HTH_N"/>
</dbReference>
<dbReference type="PROSITE" id="PS50931">
    <property type="entry name" value="HTH_LYSR"/>
    <property type="match status" value="1"/>
</dbReference>
<dbReference type="RefSeq" id="WP_061151434.1">
    <property type="nucleotide sequence ID" value="NZ_FCOM02000059.1"/>
</dbReference>
<dbReference type="SUPFAM" id="SSF53850">
    <property type="entry name" value="Periplasmic binding protein-like II"/>
    <property type="match status" value="1"/>
</dbReference>
<dbReference type="GO" id="GO:0003677">
    <property type="term" value="F:DNA binding"/>
    <property type="evidence" value="ECO:0007669"/>
    <property type="project" value="UniProtKB-KW"/>
</dbReference>
<evidence type="ECO:0000256" key="4">
    <source>
        <dbReference type="ARBA" id="ARBA00023163"/>
    </source>
</evidence>
<dbReference type="InterPro" id="IPR036388">
    <property type="entry name" value="WH-like_DNA-bd_sf"/>
</dbReference>
<comment type="caution">
    <text evidence="6">The sequence shown here is derived from an EMBL/GenBank/DDBJ whole genome shotgun (WGS) entry which is preliminary data.</text>
</comment>
<evidence type="ECO:0000313" key="6">
    <source>
        <dbReference type="EMBL" id="SAL85317.1"/>
    </source>
</evidence>